<reference evidence="2" key="1">
    <citation type="submission" date="2023-04" db="EMBL/GenBank/DDBJ databases">
        <title>Phytophthora fragariaefolia NBRC 109709.</title>
        <authorList>
            <person name="Ichikawa N."/>
            <person name="Sato H."/>
            <person name="Tonouchi N."/>
        </authorList>
    </citation>
    <scope>NUCLEOTIDE SEQUENCE</scope>
    <source>
        <strain evidence="2">NBRC 109709</strain>
    </source>
</reference>
<feature type="domain" description="PiggyBac transposable element-derived protein" evidence="1">
    <location>
        <begin position="12"/>
        <end position="81"/>
    </location>
</feature>
<accession>A0A9W6TQT5</accession>
<dbReference type="PANTHER" id="PTHR46599:SF3">
    <property type="entry name" value="PIGGYBAC TRANSPOSABLE ELEMENT-DERIVED PROTEIN 4"/>
    <property type="match status" value="1"/>
</dbReference>
<evidence type="ECO:0000313" key="3">
    <source>
        <dbReference type="Proteomes" id="UP001165121"/>
    </source>
</evidence>
<organism evidence="2 3">
    <name type="scientific">Phytophthora fragariaefolia</name>
    <dbReference type="NCBI Taxonomy" id="1490495"/>
    <lineage>
        <taxon>Eukaryota</taxon>
        <taxon>Sar</taxon>
        <taxon>Stramenopiles</taxon>
        <taxon>Oomycota</taxon>
        <taxon>Peronosporomycetes</taxon>
        <taxon>Peronosporales</taxon>
        <taxon>Peronosporaceae</taxon>
        <taxon>Phytophthora</taxon>
    </lineage>
</organism>
<name>A0A9W6TQT5_9STRA</name>
<gene>
    <name evidence="2" type="ORF">Pfra01_000149100</name>
</gene>
<comment type="caution">
    <text evidence="2">The sequence shown here is derived from an EMBL/GenBank/DDBJ whole genome shotgun (WGS) entry which is preliminary data.</text>
</comment>
<keyword evidence="3" id="KW-1185">Reference proteome</keyword>
<proteinExistence type="predicted"/>
<dbReference type="InterPro" id="IPR029526">
    <property type="entry name" value="PGBD"/>
</dbReference>
<protein>
    <submittedName>
        <fullName evidence="2">Unnamed protein product</fullName>
    </submittedName>
</protein>
<sequence length="314" mass="35624">MNENLLSSRPWFTLQELMTFLGIMWYMKLVDKSEYANYWGTQIKDRLLGGSSVGLDRVMSLARFKMLRKSFCVRTIAKPTNRSNDATAIPDIAVQAINGENYRNEDNISQPICMICCAITWIAVNFLVHCDSDISDRLEAVITPHEIQELPADLKEQNVVRGQVLEVVCPLHYSNRVINVDNYHMSVQLLAALRKWYKKFGMALVDVARVNAYMTRRKVVDMRKASDPHRDFVTHLAEELLSGKWMEAPSDRRAFYPASGVGITIASGDLAAGWSCGNEADDMSNGPPKVCIAVSSKQLFHCSRKQRQRVVCRW</sequence>
<dbReference type="EMBL" id="BSXT01000117">
    <property type="protein sequence ID" value="GMF18134.1"/>
    <property type="molecule type" value="Genomic_DNA"/>
</dbReference>
<dbReference type="PANTHER" id="PTHR46599">
    <property type="entry name" value="PIGGYBAC TRANSPOSABLE ELEMENT-DERIVED PROTEIN 4"/>
    <property type="match status" value="1"/>
</dbReference>
<dbReference type="Proteomes" id="UP001165121">
    <property type="component" value="Unassembled WGS sequence"/>
</dbReference>
<dbReference type="OrthoDB" id="123873at2759"/>
<evidence type="ECO:0000259" key="1">
    <source>
        <dbReference type="Pfam" id="PF13843"/>
    </source>
</evidence>
<dbReference type="Pfam" id="PF13843">
    <property type="entry name" value="DDE_Tnp_1_7"/>
    <property type="match status" value="1"/>
</dbReference>
<evidence type="ECO:0000313" key="2">
    <source>
        <dbReference type="EMBL" id="GMF18134.1"/>
    </source>
</evidence>
<dbReference type="AlphaFoldDB" id="A0A9W6TQT5"/>